<reference evidence="1" key="1">
    <citation type="submission" date="2021-04" db="EMBL/GenBank/DDBJ databases">
        <authorList>
            <person name="Zhang D.-C."/>
        </authorList>
    </citation>
    <scope>NUCLEOTIDE SEQUENCE</scope>
    <source>
        <strain evidence="1">CGMCC 1.15697</strain>
    </source>
</reference>
<name>A0A8J7S0S1_9PROT</name>
<proteinExistence type="predicted"/>
<sequence>MSNDFRERLNQALKEAMRAKDQRAISTLRLILAALQDRDIAARGKSPDGRITDDEILQMLQSMVKQREESIAMYEQGGRLELAEQEQAEIDVIRQFLPKQLSESETRDAVDSTIAALDAASLKEMGKVMGELRTRYAGRMDFGKASALVKQSLGR</sequence>
<dbReference type="GO" id="GO:0016884">
    <property type="term" value="F:carbon-nitrogen ligase activity, with glutamine as amido-N-donor"/>
    <property type="evidence" value="ECO:0007669"/>
    <property type="project" value="InterPro"/>
</dbReference>
<evidence type="ECO:0000313" key="2">
    <source>
        <dbReference type="Proteomes" id="UP000672602"/>
    </source>
</evidence>
<dbReference type="InterPro" id="IPR023168">
    <property type="entry name" value="GatB_Yqey_C_2"/>
</dbReference>
<dbReference type="Pfam" id="PF09424">
    <property type="entry name" value="YqeY"/>
    <property type="match status" value="1"/>
</dbReference>
<dbReference type="AlphaFoldDB" id="A0A8J7S0S1"/>
<dbReference type="Gene3D" id="1.10.1510.10">
    <property type="entry name" value="Uncharacterised protein YqeY/AIM41 PF09424, N-terminal domain"/>
    <property type="match status" value="1"/>
</dbReference>
<dbReference type="PANTHER" id="PTHR28055:SF1">
    <property type="entry name" value="ALTERED INHERITANCE OF MITOCHONDRIA PROTEIN 41, MITOCHONDRIAL"/>
    <property type="match status" value="1"/>
</dbReference>
<dbReference type="InterPro" id="IPR003789">
    <property type="entry name" value="Asn/Gln_tRNA_amidoTrase-B-like"/>
</dbReference>
<dbReference type="InterPro" id="IPR019004">
    <property type="entry name" value="YqeY/Aim41"/>
</dbReference>
<evidence type="ECO:0000313" key="1">
    <source>
        <dbReference type="EMBL" id="MBP5856589.1"/>
    </source>
</evidence>
<protein>
    <submittedName>
        <fullName evidence="1">GatB/YqeY domain-containing protein</fullName>
    </submittedName>
</protein>
<dbReference type="EMBL" id="JAGMWN010000002">
    <property type="protein sequence ID" value="MBP5856589.1"/>
    <property type="molecule type" value="Genomic_DNA"/>
</dbReference>
<dbReference type="SUPFAM" id="SSF89095">
    <property type="entry name" value="GatB/YqeY motif"/>
    <property type="match status" value="1"/>
</dbReference>
<dbReference type="InterPro" id="IPR042184">
    <property type="entry name" value="YqeY/Aim41_N"/>
</dbReference>
<keyword evidence="2" id="KW-1185">Reference proteome</keyword>
<dbReference type="Proteomes" id="UP000672602">
    <property type="component" value="Unassembled WGS sequence"/>
</dbReference>
<dbReference type="PANTHER" id="PTHR28055">
    <property type="entry name" value="ALTERED INHERITANCE OF MITOCHONDRIA PROTEIN 41, MITOCHONDRIAL"/>
    <property type="match status" value="1"/>
</dbReference>
<dbReference type="RefSeq" id="WP_210681154.1">
    <property type="nucleotide sequence ID" value="NZ_JAGMWN010000002.1"/>
</dbReference>
<dbReference type="Gene3D" id="1.10.10.410">
    <property type="match status" value="1"/>
</dbReference>
<accession>A0A8J7S0S1</accession>
<comment type="caution">
    <text evidence="1">The sequence shown here is derived from an EMBL/GenBank/DDBJ whole genome shotgun (WGS) entry which is preliminary data.</text>
</comment>
<gene>
    <name evidence="1" type="ORF">KAJ83_06190</name>
</gene>
<organism evidence="1 2">
    <name type="scientific">Marivibrio halodurans</name>
    <dbReference type="NCBI Taxonomy" id="2039722"/>
    <lineage>
        <taxon>Bacteria</taxon>
        <taxon>Pseudomonadati</taxon>
        <taxon>Pseudomonadota</taxon>
        <taxon>Alphaproteobacteria</taxon>
        <taxon>Rhodospirillales</taxon>
        <taxon>Rhodospirillaceae</taxon>
        <taxon>Marivibrio</taxon>
    </lineage>
</organism>